<dbReference type="SUPFAM" id="SSF47323">
    <property type="entry name" value="Anticodon-binding domain of a subclass of class I aminoacyl-tRNA synthetases"/>
    <property type="match status" value="2"/>
</dbReference>
<feature type="domain" description="DALR anticodon binding" evidence="3">
    <location>
        <begin position="541"/>
        <end position="661"/>
    </location>
</feature>
<evidence type="ECO:0000313" key="4">
    <source>
        <dbReference type="EMBL" id="PWA96466.1"/>
    </source>
</evidence>
<sequence>MKASTPTNSRQLVIENESRKLDSFLRPLENMALQSLPHEHTRQEIAKPILLSTPTMPHSTSTTMSLTTQIPEEFEWIRVSSTYEEREKFRKWLYSTEEHRKDPVEWERWLDYSLFLYTPIVDVPDPEEDDRFLDWELSTSPREAPDELKRLKWTHRTATADDTSPDERNRWSLQEEILKPLETALEHIQSYIKLCALKHSDPGDGDSYPDLKQEHTVYTFKGKHGLCECRNAFWIWTKLKNCPGIPLKVIRKGPVFVGEKIKALYLESDMIKETPSINELGVVTIKLSGKWIAKCIHKMLKDGIETWAPKLPVKKVILDYPSLDEEIPVDLFRRCSIRYTLMSILEYSKVDATTGHCSILPTFSEKRWDGMFAQGVLDRWFPYEEIEGYVLIKGKVPFILPKRDFENAYKDIFALWNGIYKQEADWIIYLTPVRQQVYIEMCFAAAKREEWMIPSDRRKPPRTSYAGYRACTTVLDDNLLDKVRTRCVAVEQGDAAKLLGYTAEVVLDCVFRYRSLTNHRLAVCTFDIEMLNEEGNTFLYLLNTRAEIRRITDYYHKDISELKALELILEKDEGWEEGEELMLGLHLLEFTEALEESCFSVLPHILCEYLYDLAKKFNHYHSCVYKDGSLAASSTLLLYEATSVVMEKCFHLLGIAPRSSLFALSMTQLPSRLLFSAVERPIDANARYPYRNCRFELLSFCTRPLRSFAFVEEGKLFGLISASDKHGLLSDGGSHFFEPDFAHVPLFKHDCHEPINMIKGEHVYLGHSTSGHSIPFTSFSSFIELYMELYVIMKNECHQVCNDRKAIDLADFWEKKSDGACGCLSINVEEGCTSMYYILLKDAVDTALEVKFATKSDTLCHKALEESCFSVLPHILCEYLYDLAKKFNHYHSCVYKDGSVAASSTLLLYEATSVVMEKCFHLLGIAPRSSLFALSMTQLPSRLLSSAVERPIDANAR</sequence>
<dbReference type="EC" id="6.1.1.19" evidence="1"/>
<accession>A0A2U1QEM4</accession>
<comment type="catalytic activity">
    <reaction evidence="2">
        <text>tRNA(Arg) + L-arginine + ATP = L-arginyl-tRNA(Arg) + AMP + diphosphate</text>
        <dbReference type="Rhea" id="RHEA:20301"/>
        <dbReference type="Rhea" id="RHEA-COMP:9658"/>
        <dbReference type="Rhea" id="RHEA-COMP:9673"/>
        <dbReference type="ChEBI" id="CHEBI:30616"/>
        <dbReference type="ChEBI" id="CHEBI:32682"/>
        <dbReference type="ChEBI" id="CHEBI:33019"/>
        <dbReference type="ChEBI" id="CHEBI:78442"/>
        <dbReference type="ChEBI" id="CHEBI:78513"/>
        <dbReference type="ChEBI" id="CHEBI:456215"/>
        <dbReference type="EC" id="6.1.1.19"/>
    </reaction>
</comment>
<dbReference type="Proteomes" id="UP000245207">
    <property type="component" value="Unassembled WGS sequence"/>
</dbReference>
<keyword evidence="5" id="KW-1185">Reference proteome</keyword>
<comment type="caution">
    <text evidence="4">The sequence shown here is derived from an EMBL/GenBank/DDBJ whole genome shotgun (WGS) entry which is preliminary data.</text>
</comment>
<dbReference type="InterPro" id="IPR001278">
    <property type="entry name" value="Arg-tRNA-ligase"/>
</dbReference>
<evidence type="ECO:0000256" key="2">
    <source>
        <dbReference type="ARBA" id="ARBA00049339"/>
    </source>
</evidence>
<dbReference type="OrthoDB" id="68056at2759"/>
<name>A0A2U1QEM4_ARTAN</name>
<protein>
    <recommendedName>
        <fullName evidence="1">arginine--tRNA ligase</fullName>
        <ecNumber evidence="1">6.1.1.19</ecNumber>
    </recommendedName>
</protein>
<dbReference type="STRING" id="35608.A0A2U1QEM4"/>
<proteinExistence type="predicted"/>
<evidence type="ECO:0000313" key="5">
    <source>
        <dbReference type="Proteomes" id="UP000245207"/>
    </source>
</evidence>
<dbReference type="InterPro" id="IPR009080">
    <property type="entry name" value="tRNAsynth_Ia_anticodon-bd"/>
</dbReference>
<organism evidence="4 5">
    <name type="scientific">Artemisia annua</name>
    <name type="common">Sweet wormwood</name>
    <dbReference type="NCBI Taxonomy" id="35608"/>
    <lineage>
        <taxon>Eukaryota</taxon>
        <taxon>Viridiplantae</taxon>
        <taxon>Streptophyta</taxon>
        <taxon>Embryophyta</taxon>
        <taxon>Tracheophyta</taxon>
        <taxon>Spermatophyta</taxon>
        <taxon>Magnoliopsida</taxon>
        <taxon>eudicotyledons</taxon>
        <taxon>Gunneridae</taxon>
        <taxon>Pentapetalae</taxon>
        <taxon>asterids</taxon>
        <taxon>campanulids</taxon>
        <taxon>Asterales</taxon>
        <taxon>Asteraceae</taxon>
        <taxon>Asteroideae</taxon>
        <taxon>Anthemideae</taxon>
        <taxon>Artemisiinae</taxon>
        <taxon>Artemisia</taxon>
    </lineage>
</organism>
<dbReference type="GO" id="GO:0005524">
    <property type="term" value="F:ATP binding"/>
    <property type="evidence" value="ECO:0007669"/>
    <property type="project" value="InterPro"/>
</dbReference>
<dbReference type="GO" id="GO:0004814">
    <property type="term" value="F:arginine-tRNA ligase activity"/>
    <property type="evidence" value="ECO:0007669"/>
    <property type="project" value="UniProtKB-EC"/>
</dbReference>
<dbReference type="SMART" id="SM00836">
    <property type="entry name" value="DALR_1"/>
    <property type="match status" value="1"/>
</dbReference>
<dbReference type="AlphaFoldDB" id="A0A2U1QEM4"/>
<dbReference type="Pfam" id="PF05746">
    <property type="entry name" value="DALR_1"/>
    <property type="match status" value="2"/>
</dbReference>
<reference evidence="4 5" key="1">
    <citation type="journal article" date="2018" name="Mol. Plant">
        <title>The genome of Artemisia annua provides insight into the evolution of Asteraceae family and artemisinin biosynthesis.</title>
        <authorList>
            <person name="Shen Q."/>
            <person name="Zhang L."/>
            <person name="Liao Z."/>
            <person name="Wang S."/>
            <person name="Yan T."/>
            <person name="Shi P."/>
            <person name="Liu M."/>
            <person name="Fu X."/>
            <person name="Pan Q."/>
            <person name="Wang Y."/>
            <person name="Lv Z."/>
            <person name="Lu X."/>
            <person name="Zhang F."/>
            <person name="Jiang W."/>
            <person name="Ma Y."/>
            <person name="Chen M."/>
            <person name="Hao X."/>
            <person name="Li L."/>
            <person name="Tang Y."/>
            <person name="Lv G."/>
            <person name="Zhou Y."/>
            <person name="Sun X."/>
            <person name="Brodelius P.E."/>
            <person name="Rose J.K.C."/>
            <person name="Tang K."/>
        </authorList>
    </citation>
    <scope>NUCLEOTIDE SEQUENCE [LARGE SCALE GENOMIC DNA]</scope>
    <source>
        <strain evidence="5">cv. Huhao1</strain>
        <tissue evidence="4">Leaf</tissue>
    </source>
</reference>
<dbReference type="PANTHER" id="PTHR11956:SF5">
    <property type="entry name" value="ARGININE--TRNA LIGASE, CYTOPLASMIC"/>
    <property type="match status" value="1"/>
</dbReference>
<evidence type="ECO:0000256" key="1">
    <source>
        <dbReference type="ARBA" id="ARBA00012837"/>
    </source>
</evidence>
<keyword evidence="4" id="KW-0436">Ligase</keyword>
<dbReference type="Gene3D" id="1.10.730.10">
    <property type="entry name" value="Isoleucyl-tRNA Synthetase, Domain 1"/>
    <property type="match status" value="2"/>
</dbReference>
<dbReference type="PANTHER" id="PTHR11956">
    <property type="entry name" value="ARGINYL-TRNA SYNTHETASE"/>
    <property type="match status" value="1"/>
</dbReference>
<dbReference type="GO" id="GO:0006420">
    <property type="term" value="P:arginyl-tRNA aminoacylation"/>
    <property type="evidence" value="ECO:0007669"/>
    <property type="project" value="InterPro"/>
</dbReference>
<dbReference type="InterPro" id="IPR008909">
    <property type="entry name" value="DALR_anticod-bd"/>
</dbReference>
<keyword evidence="4" id="KW-0030">Aminoacyl-tRNA synthetase</keyword>
<dbReference type="EMBL" id="PKPP01000175">
    <property type="protein sequence ID" value="PWA96466.1"/>
    <property type="molecule type" value="Genomic_DNA"/>
</dbReference>
<gene>
    <name evidence="4" type="ORF">CTI12_AA038650</name>
</gene>
<evidence type="ECO:0000259" key="3">
    <source>
        <dbReference type="SMART" id="SM00836"/>
    </source>
</evidence>